<keyword evidence="3" id="KW-1185">Reference proteome</keyword>
<protein>
    <recommendedName>
        <fullName evidence="1">DUF6455 domain-containing protein</fullName>
    </recommendedName>
</protein>
<accession>A8LI21</accession>
<name>A8LI21_DINSH</name>
<dbReference type="OrthoDB" id="7961152at2"/>
<gene>
    <name evidence="2" type="ordered locus">Dshi_2622</name>
</gene>
<dbReference type="STRING" id="398580.Dshi_2622"/>
<dbReference type="eggNOG" id="ENOG50333IV">
    <property type="taxonomic scope" value="Bacteria"/>
</dbReference>
<dbReference type="Proteomes" id="UP000006833">
    <property type="component" value="Chromosome"/>
</dbReference>
<dbReference type="EMBL" id="CP000830">
    <property type="protein sequence ID" value="ABV94355.1"/>
    <property type="molecule type" value="Genomic_DNA"/>
</dbReference>
<evidence type="ECO:0000313" key="3">
    <source>
        <dbReference type="Proteomes" id="UP000006833"/>
    </source>
</evidence>
<dbReference type="AlphaFoldDB" id="A8LI21"/>
<dbReference type="InterPro" id="IPR045601">
    <property type="entry name" value="DUF6455"/>
</dbReference>
<dbReference type="HOGENOM" id="CLU_172417_0_0_5"/>
<feature type="domain" description="DUF6455" evidence="1">
    <location>
        <begin position="1"/>
        <end position="82"/>
    </location>
</feature>
<dbReference type="Pfam" id="PF20056">
    <property type="entry name" value="DUF6455"/>
    <property type="match status" value="1"/>
</dbReference>
<dbReference type="RefSeq" id="WP_012179283.1">
    <property type="nucleotide sequence ID" value="NC_009952.1"/>
</dbReference>
<dbReference type="KEGG" id="dsh:Dshi_2622"/>
<evidence type="ECO:0000313" key="2">
    <source>
        <dbReference type="EMBL" id="ABV94355.1"/>
    </source>
</evidence>
<organism evidence="2 3">
    <name type="scientific">Dinoroseobacter shibae (strain DSM 16493 / NCIMB 14021 / DFL 12)</name>
    <dbReference type="NCBI Taxonomy" id="398580"/>
    <lineage>
        <taxon>Bacteria</taxon>
        <taxon>Pseudomonadati</taxon>
        <taxon>Pseudomonadota</taxon>
        <taxon>Alphaproteobacteria</taxon>
        <taxon>Rhodobacterales</taxon>
        <taxon>Roseobacteraceae</taxon>
        <taxon>Dinoroseobacter</taxon>
    </lineage>
</organism>
<proteinExistence type="predicted"/>
<sequence>MLNQTVVRKHAALVDRMSDRLGVDLEESAFRGEISPELIPDLVLRCTNCANPEACTRLLDSMEQLEAAPSYCVNRDTLANLR</sequence>
<evidence type="ECO:0000259" key="1">
    <source>
        <dbReference type="Pfam" id="PF20056"/>
    </source>
</evidence>
<reference evidence="3" key="1">
    <citation type="journal article" date="2010" name="ISME J.">
        <title>The complete genome sequence of the algal symbiont Dinoroseobacter shibae: a hitchhiker's guide to life in the sea.</title>
        <authorList>
            <person name="Wagner-Dobler I."/>
            <person name="Ballhausen B."/>
            <person name="Berger M."/>
            <person name="Brinkhoff T."/>
            <person name="Buchholz I."/>
            <person name="Bunk B."/>
            <person name="Cypionka H."/>
            <person name="Daniel R."/>
            <person name="Drepper T."/>
            <person name="Gerdts G."/>
            <person name="Hahnke S."/>
            <person name="Han C."/>
            <person name="Jahn D."/>
            <person name="Kalhoefer D."/>
            <person name="Kiss H."/>
            <person name="Klenk H.P."/>
            <person name="Kyrpides N."/>
            <person name="Liebl W."/>
            <person name="Liesegang H."/>
            <person name="Meincke L."/>
            <person name="Pati A."/>
            <person name="Petersen J."/>
            <person name="Piekarski T."/>
            <person name="Pommerenke C."/>
            <person name="Pradella S."/>
            <person name="Pukall R."/>
            <person name="Rabus R."/>
            <person name="Stackebrandt E."/>
            <person name="Thole S."/>
            <person name="Thompson L."/>
            <person name="Tielen P."/>
            <person name="Tomasch J."/>
            <person name="von Jan M."/>
            <person name="Wanphrut N."/>
            <person name="Wichels A."/>
            <person name="Zech H."/>
            <person name="Simon M."/>
        </authorList>
    </citation>
    <scope>NUCLEOTIDE SEQUENCE [LARGE SCALE GENOMIC DNA]</scope>
    <source>
        <strain evidence="3">DSM 16493 / NCIMB 14021 / DFL 12</strain>
    </source>
</reference>